<feature type="non-terminal residue" evidence="7">
    <location>
        <position position="1"/>
    </location>
</feature>
<keyword evidence="4" id="KW-0507">mRNA processing</keyword>
<comment type="similarity">
    <text evidence="2">Belongs to the PTCD2 family.</text>
</comment>
<proteinExistence type="inferred from homology"/>
<sequence>MFIFAAKRHLLSEDVIRLHEFQQRKVAVAHQIYGDKDHYFQTLNKRLQRNELVLKDELKLVLHLCQTPEDVEVAKNAIYRYHEENGNVAFGEFKFGPLFMRLCYELGLEETAAELVKDKALKGFFSDSTSFNIVMDMLFIKGYYDSALEVLLDMKTQGVTFNKDTCTLASAICYKLNTAESYRICTLILEETQSKGKHVPRHAFFFAIALALKQEDIERARSLYLQILNTESKVCLNLKANRIREGLKRLVSRRNQQLHSQQKIKFIRKEGSITLPFVQVLLLGLSGAMKDLLSFLESSIVADAPAFVKKPAFSQEVLETVREKMEDSTQLRSRFEDIFAKLHLSGQVTDVTLDIMLCHTPNAKKKHAALLDQRRISRRTFRPLQSALLIE</sequence>
<comment type="subcellular location">
    <subcellularLocation>
        <location evidence="1">Mitochondrion</location>
    </subcellularLocation>
</comment>
<evidence type="ECO:0000256" key="4">
    <source>
        <dbReference type="ARBA" id="ARBA00022664"/>
    </source>
</evidence>
<name>A0ABS2XHR0_POLSP</name>
<dbReference type="PROSITE" id="PS51375">
    <property type="entry name" value="PPR"/>
    <property type="match status" value="1"/>
</dbReference>
<dbReference type="Proteomes" id="UP001166093">
    <property type="component" value="Unassembled WGS sequence"/>
</dbReference>
<dbReference type="InterPro" id="IPR034913">
    <property type="entry name" value="mS27/PTCD2"/>
</dbReference>
<feature type="repeat" description="PPR" evidence="6">
    <location>
        <begin position="127"/>
        <end position="161"/>
    </location>
</feature>
<evidence type="ECO:0000313" key="8">
    <source>
        <dbReference type="Proteomes" id="UP001166093"/>
    </source>
</evidence>
<keyword evidence="5" id="KW-0496">Mitochondrion</keyword>
<feature type="non-terminal residue" evidence="7">
    <location>
        <position position="391"/>
    </location>
</feature>
<comment type="caution">
    <text evidence="7">The sequence shown here is derived from an EMBL/GenBank/DDBJ whole genome shotgun (WGS) entry which is preliminary data.</text>
</comment>
<organism evidence="7 8">
    <name type="scientific">Polyodon spathula</name>
    <name type="common">North American paddlefish</name>
    <name type="synonym">Squalus spathula</name>
    <dbReference type="NCBI Taxonomy" id="7913"/>
    <lineage>
        <taxon>Eukaryota</taxon>
        <taxon>Metazoa</taxon>
        <taxon>Chordata</taxon>
        <taxon>Craniata</taxon>
        <taxon>Vertebrata</taxon>
        <taxon>Euteleostomi</taxon>
        <taxon>Actinopterygii</taxon>
        <taxon>Chondrostei</taxon>
        <taxon>Acipenseriformes</taxon>
        <taxon>Polyodontidae</taxon>
        <taxon>Polyodon</taxon>
    </lineage>
</organism>
<dbReference type="InterPro" id="IPR011990">
    <property type="entry name" value="TPR-like_helical_dom_sf"/>
</dbReference>
<dbReference type="Gene3D" id="1.25.40.10">
    <property type="entry name" value="Tetratricopeptide repeat domain"/>
    <property type="match status" value="1"/>
</dbReference>
<dbReference type="NCBIfam" id="TIGR00756">
    <property type="entry name" value="PPR"/>
    <property type="match status" value="1"/>
</dbReference>
<accession>A0ABS2XHR0</accession>
<keyword evidence="8" id="KW-1185">Reference proteome</keyword>
<reference evidence="7" key="1">
    <citation type="journal article" date="2021" name="Cell">
        <title>Tracing the genetic footprints of vertebrate landing in non-teleost ray-finned fishes.</title>
        <authorList>
            <person name="Bi X."/>
            <person name="Wang K."/>
            <person name="Yang L."/>
            <person name="Pan H."/>
            <person name="Jiang H."/>
            <person name="Wei Q."/>
            <person name="Fang M."/>
            <person name="Yu H."/>
            <person name="Zhu C."/>
            <person name="Cai Y."/>
            <person name="He Y."/>
            <person name="Gan X."/>
            <person name="Zeng H."/>
            <person name="Yu D."/>
            <person name="Zhu Y."/>
            <person name="Jiang H."/>
            <person name="Qiu Q."/>
            <person name="Yang H."/>
            <person name="Zhang Y.E."/>
            <person name="Wang W."/>
            <person name="Zhu M."/>
            <person name="He S."/>
            <person name="Zhang G."/>
        </authorList>
    </citation>
    <scope>NUCLEOTIDE SEQUENCE</scope>
    <source>
        <strain evidence="7">Pddl_001</strain>
    </source>
</reference>
<evidence type="ECO:0000256" key="6">
    <source>
        <dbReference type="PROSITE-ProRule" id="PRU00708"/>
    </source>
</evidence>
<dbReference type="EMBL" id="JAAWVQ010034370">
    <property type="protein sequence ID" value="MBN3273811.1"/>
    <property type="molecule type" value="Genomic_DNA"/>
</dbReference>
<protein>
    <recommendedName>
        <fullName evidence="3">Pentatricopeptide repeat-containing protein 2, mitochondrial</fullName>
    </recommendedName>
</protein>
<dbReference type="Pfam" id="PF10037">
    <property type="entry name" value="MRP-S27"/>
    <property type="match status" value="1"/>
</dbReference>
<dbReference type="InterPro" id="IPR002885">
    <property type="entry name" value="PPR_rpt"/>
</dbReference>
<dbReference type="InterPro" id="IPR034629">
    <property type="entry name" value="PTCD2"/>
</dbReference>
<evidence type="ECO:0000256" key="5">
    <source>
        <dbReference type="ARBA" id="ARBA00023128"/>
    </source>
</evidence>
<evidence type="ECO:0000313" key="7">
    <source>
        <dbReference type="EMBL" id="MBN3273811.1"/>
    </source>
</evidence>
<dbReference type="PANTHER" id="PTHR14700:SF0">
    <property type="entry name" value="PENTATRICOPEPTIDE REPEAT-CONTAINING PROTEIN 2, MITOCHONDRIAL"/>
    <property type="match status" value="1"/>
</dbReference>
<evidence type="ECO:0000256" key="1">
    <source>
        <dbReference type="ARBA" id="ARBA00004173"/>
    </source>
</evidence>
<evidence type="ECO:0000256" key="3">
    <source>
        <dbReference type="ARBA" id="ARBA00014675"/>
    </source>
</evidence>
<evidence type="ECO:0000256" key="2">
    <source>
        <dbReference type="ARBA" id="ARBA00008677"/>
    </source>
</evidence>
<gene>
    <name evidence="7" type="primary">Ptcd2_0</name>
    <name evidence="7" type="ORF">GTO93_0006685</name>
</gene>
<dbReference type="PANTHER" id="PTHR14700">
    <property type="entry name" value="PENTATRICOPEPTIDE REPEAT-CONTAINING PROTEIN 2, MITOCHONDRIAL"/>
    <property type="match status" value="1"/>
</dbReference>